<sequence length="230" mass="25274">MSEIQRSEPEKKRDVERRAFHRLLPPITISSFTSRSPLSLALFLKPMNIGARQPLPAGIPLKPTQDPLQVPAAAKPQTQCRVVTLSSAVILRSHIIIPNLIQLIVHLPMFVRRRFTHQLYSEMPDKVFAFVADQTISTDAAKSGRVADSVLTKCSSMVVKAQKIAMGISHCLKLISTASKPLRPRTPVTAISNTRGVCAQLECFSPSPSPHRQRDDQFSDAMGVTAICGT</sequence>
<reference evidence="1" key="1">
    <citation type="submission" date="2023-03" db="EMBL/GenBank/DDBJ databases">
        <title>Massive genome expansion in bonnet fungi (Mycena s.s.) driven by repeated elements and novel gene families across ecological guilds.</title>
        <authorList>
            <consortium name="Lawrence Berkeley National Laboratory"/>
            <person name="Harder C.B."/>
            <person name="Miyauchi S."/>
            <person name="Viragh M."/>
            <person name="Kuo A."/>
            <person name="Thoen E."/>
            <person name="Andreopoulos B."/>
            <person name="Lu D."/>
            <person name="Skrede I."/>
            <person name="Drula E."/>
            <person name="Henrissat B."/>
            <person name="Morin E."/>
            <person name="Kohler A."/>
            <person name="Barry K."/>
            <person name="LaButti K."/>
            <person name="Morin E."/>
            <person name="Salamov A."/>
            <person name="Lipzen A."/>
            <person name="Mereny Z."/>
            <person name="Hegedus B."/>
            <person name="Baldrian P."/>
            <person name="Stursova M."/>
            <person name="Weitz H."/>
            <person name="Taylor A."/>
            <person name="Grigoriev I.V."/>
            <person name="Nagy L.G."/>
            <person name="Martin F."/>
            <person name="Kauserud H."/>
        </authorList>
    </citation>
    <scope>NUCLEOTIDE SEQUENCE</scope>
    <source>
        <strain evidence="1">CBHHK002</strain>
    </source>
</reference>
<protein>
    <submittedName>
        <fullName evidence="1">Uncharacterized protein</fullName>
    </submittedName>
</protein>
<dbReference type="AlphaFoldDB" id="A0AAD7AJ14"/>
<organism evidence="1 2">
    <name type="scientific">Mycena albidolilacea</name>
    <dbReference type="NCBI Taxonomy" id="1033008"/>
    <lineage>
        <taxon>Eukaryota</taxon>
        <taxon>Fungi</taxon>
        <taxon>Dikarya</taxon>
        <taxon>Basidiomycota</taxon>
        <taxon>Agaricomycotina</taxon>
        <taxon>Agaricomycetes</taxon>
        <taxon>Agaricomycetidae</taxon>
        <taxon>Agaricales</taxon>
        <taxon>Marasmiineae</taxon>
        <taxon>Mycenaceae</taxon>
        <taxon>Mycena</taxon>
    </lineage>
</organism>
<comment type="caution">
    <text evidence="1">The sequence shown here is derived from an EMBL/GenBank/DDBJ whole genome shotgun (WGS) entry which is preliminary data.</text>
</comment>
<dbReference type="EMBL" id="JARIHO010000006">
    <property type="protein sequence ID" value="KAJ7359883.1"/>
    <property type="molecule type" value="Genomic_DNA"/>
</dbReference>
<accession>A0AAD7AJ14</accession>
<keyword evidence="2" id="KW-1185">Reference proteome</keyword>
<proteinExistence type="predicted"/>
<evidence type="ECO:0000313" key="2">
    <source>
        <dbReference type="Proteomes" id="UP001218218"/>
    </source>
</evidence>
<evidence type="ECO:0000313" key="1">
    <source>
        <dbReference type="EMBL" id="KAJ7359883.1"/>
    </source>
</evidence>
<dbReference type="Proteomes" id="UP001218218">
    <property type="component" value="Unassembled WGS sequence"/>
</dbReference>
<name>A0AAD7AJ14_9AGAR</name>
<gene>
    <name evidence="1" type="ORF">DFH08DRAFT_801645</name>
</gene>